<dbReference type="EMBL" id="JXMS01000018">
    <property type="protein sequence ID" value="OBQ50107.1"/>
    <property type="molecule type" value="Genomic_DNA"/>
</dbReference>
<protein>
    <submittedName>
        <fullName evidence="4">Acyl carrier protein</fullName>
    </submittedName>
</protein>
<dbReference type="Gene3D" id="1.10.1200.10">
    <property type="entry name" value="ACP-like"/>
    <property type="match status" value="1"/>
</dbReference>
<keyword evidence="2" id="KW-0597">Phosphoprotein</keyword>
<evidence type="ECO:0000256" key="2">
    <source>
        <dbReference type="ARBA" id="ARBA00022553"/>
    </source>
</evidence>
<comment type="caution">
    <text evidence="4">The sequence shown here is derived from an EMBL/GenBank/DDBJ whole genome shotgun (WGS) entry which is preliminary data.</text>
</comment>
<evidence type="ECO:0000259" key="3">
    <source>
        <dbReference type="PROSITE" id="PS50075"/>
    </source>
</evidence>
<dbReference type="PROSITE" id="PS50075">
    <property type="entry name" value="CARRIER"/>
    <property type="match status" value="1"/>
</dbReference>
<organism evidence="4 5">
    <name type="scientific">Halodesulfovibrio spirochaetisodalis</name>
    <dbReference type="NCBI Taxonomy" id="1560234"/>
    <lineage>
        <taxon>Bacteria</taxon>
        <taxon>Pseudomonadati</taxon>
        <taxon>Thermodesulfobacteriota</taxon>
        <taxon>Desulfovibrionia</taxon>
        <taxon>Desulfovibrionales</taxon>
        <taxon>Desulfovibrionaceae</taxon>
        <taxon>Halodesulfovibrio</taxon>
    </lineage>
</organism>
<feature type="domain" description="Carrier" evidence="3">
    <location>
        <begin position="1"/>
        <end position="83"/>
    </location>
</feature>
<dbReference type="Pfam" id="PF00550">
    <property type="entry name" value="PP-binding"/>
    <property type="match status" value="1"/>
</dbReference>
<proteinExistence type="predicted"/>
<keyword evidence="1" id="KW-0596">Phosphopantetheine</keyword>
<dbReference type="SUPFAM" id="SSF47336">
    <property type="entry name" value="ACP-like"/>
    <property type="match status" value="1"/>
</dbReference>
<dbReference type="Proteomes" id="UP000091979">
    <property type="component" value="Unassembled WGS sequence"/>
</dbReference>
<dbReference type="RefSeq" id="WP_066855724.1">
    <property type="nucleotide sequence ID" value="NZ_JXMS01000018.1"/>
</dbReference>
<evidence type="ECO:0000313" key="5">
    <source>
        <dbReference type="Proteomes" id="UP000091979"/>
    </source>
</evidence>
<evidence type="ECO:0000256" key="1">
    <source>
        <dbReference type="ARBA" id="ARBA00022450"/>
    </source>
</evidence>
<accession>A0A1B7XBH7</accession>
<name>A0A1B7XBH7_9BACT</name>
<dbReference type="InterPro" id="IPR036736">
    <property type="entry name" value="ACP-like_sf"/>
</dbReference>
<dbReference type="STRING" id="1560234.SP90_10715"/>
<gene>
    <name evidence="4" type="ORF">SP90_10715</name>
</gene>
<dbReference type="PROSITE" id="PS00012">
    <property type="entry name" value="PHOSPHOPANTETHEINE"/>
    <property type="match status" value="1"/>
</dbReference>
<dbReference type="OrthoDB" id="9803943at2"/>
<dbReference type="PATRIC" id="fig|1560234.3.peg.998"/>
<dbReference type="InterPro" id="IPR006162">
    <property type="entry name" value="Ppantetheine_attach_site"/>
</dbReference>
<sequence length="86" mass="9546">MSDMHQKLKELFITELNLEDITIEDWENDTPLFGDGIGLDSLDAVEIVVLIEKYFGIAIASADEGKTAMLSVNTLVDFIKEKQANA</sequence>
<evidence type="ECO:0000313" key="4">
    <source>
        <dbReference type="EMBL" id="OBQ50107.1"/>
    </source>
</evidence>
<dbReference type="InterPro" id="IPR009081">
    <property type="entry name" value="PP-bd_ACP"/>
</dbReference>
<reference evidence="4 5" key="1">
    <citation type="submission" date="2015-01" db="EMBL/GenBank/DDBJ databases">
        <title>Desulfovibrio sp. JC271 draft genome sequence.</title>
        <authorList>
            <person name="Shivani Y."/>
            <person name="Subhash Y."/>
            <person name="Sasikala C."/>
            <person name="Ramana C.V."/>
        </authorList>
    </citation>
    <scope>NUCLEOTIDE SEQUENCE [LARGE SCALE GENOMIC DNA]</scope>
    <source>
        <strain evidence="4 5">JC271</strain>
    </source>
</reference>
<dbReference type="AlphaFoldDB" id="A0A1B7XBH7"/>
<keyword evidence="5" id="KW-1185">Reference proteome</keyword>